<gene>
    <name evidence="1" type="ORF">METZ01_LOCUS274053</name>
</gene>
<name>A0A382KAI4_9ZZZZ</name>
<protein>
    <submittedName>
        <fullName evidence="1">Uncharacterized protein</fullName>
    </submittedName>
</protein>
<dbReference type="AlphaFoldDB" id="A0A382KAI4"/>
<organism evidence="1">
    <name type="scientific">marine metagenome</name>
    <dbReference type="NCBI Taxonomy" id="408172"/>
    <lineage>
        <taxon>unclassified sequences</taxon>
        <taxon>metagenomes</taxon>
        <taxon>ecological metagenomes</taxon>
    </lineage>
</organism>
<evidence type="ECO:0000313" key="1">
    <source>
        <dbReference type="EMBL" id="SVC21199.1"/>
    </source>
</evidence>
<accession>A0A382KAI4</accession>
<dbReference type="EMBL" id="UINC01079317">
    <property type="protein sequence ID" value="SVC21199.1"/>
    <property type="molecule type" value="Genomic_DNA"/>
</dbReference>
<proteinExistence type="predicted"/>
<sequence>KKEPAKKQEPIILELEDGEVLKILSIENVVDPEDEYNKLYEDCEKLYPEMPKA</sequence>
<reference evidence="1" key="1">
    <citation type="submission" date="2018-05" db="EMBL/GenBank/DDBJ databases">
        <authorList>
            <person name="Lanie J.A."/>
            <person name="Ng W.-L."/>
            <person name="Kazmierczak K.M."/>
            <person name="Andrzejewski T.M."/>
            <person name="Davidsen T.M."/>
            <person name="Wayne K.J."/>
            <person name="Tettelin H."/>
            <person name="Glass J.I."/>
            <person name="Rusch D."/>
            <person name="Podicherti R."/>
            <person name="Tsui H.-C.T."/>
            <person name="Winkler M.E."/>
        </authorList>
    </citation>
    <scope>NUCLEOTIDE SEQUENCE</scope>
</reference>
<feature type="non-terminal residue" evidence="1">
    <location>
        <position position="1"/>
    </location>
</feature>